<protein>
    <submittedName>
        <fullName evidence="1">Exopolysaccharide biosynthesis predicted pyruvyl transferase EpsI</fullName>
    </submittedName>
</protein>
<organism evidence="1 2">
    <name type="scientific">Glutamicibacter protophormiae</name>
    <name type="common">Brevibacterium protophormiae</name>
    <dbReference type="NCBI Taxonomy" id="37930"/>
    <lineage>
        <taxon>Bacteria</taxon>
        <taxon>Bacillati</taxon>
        <taxon>Actinomycetota</taxon>
        <taxon>Actinomycetes</taxon>
        <taxon>Micrococcales</taxon>
        <taxon>Micrococcaceae</taxon>
        <taxon>Glutamicibacter</taxon>
    </lineage>
</organism>
<dbReference type="RefSeq" id="WP_188947879.1">
    <property type="nucleotide sequence ID" value="NZ_BMPH01000004.1"/>
</dbReference>
<keyword evidence="2" id="KW-1185">Reference proteome</keyword>
<comment type="caution">
    <text evidence="1">The sequence shown here is derived from an EMBL/GenBank/DDBJ whole genome shotgun (WGS) entry which is preliminary data.</text>
</comment>
<dbReference type="Proteomes" id="UP001195422">
    <property type="component" value="Unassembled WGS sequence"/>
</dbReference>
<reference evidence="1 2" key="1">
    <citation type="submission" date="2021-03" db="EMBL/GenBank/DDBJ databases">
        <title>Sequencing the genomes of 1000 actinobacteria strains.</title>
        <authorList>
            <person name="Klenk H.-P."/>
        </authorList>
    </citation>
    <scope>NUCLEOTIDE SEQUENCE [LARGE SCALE GENOMIC DNA]</scope>
    <source>
        <strain evidence="1 2">DSM 20168</strain>
    </source>
</reference>
<proteinExistence type="predicted"/>
<evidence type="ECO:0000313" key="2">
    <source>
        <dbReference type="Proteomes" id="UP001195422"/>
    </source>
</evidence>
<evidence type="ECO:0000313" key="1">
    <source>
        <dbReference type="EMBL" id="MBP2399408.1"/>
    </source>
</evidence>
<accession>A0ABS4XSC1</accession>
<dbReference type="EMBL" id="JAGIOJ010000001">
    <property type="protein sequence ID" value="MBP2399408.1"/>
    <property type="molecule type" value="Genomic_DNA"/>
</dbReference>
<dbReference type="GO" id="GO:0016740">
    <property type="term" value="F:transferase activity"/>
    <property type="evidence" value="ECO:0007669"/>
    <property type="project" value="UniProtKB-KW"/>
</dbReference>
<gene>
    <name evidence="1" type="ORF">JOF39_002489</name>
</gene>
<keyword evidence="1" id="KW-0808">Transferase</keyword>
<sequence>MRLKSLREDTAFKEMAAEIRTLSRGKKVVYVANVGNWGDGLIHKGNEQFLRANNVDYLQMSRSTVESIVDSVSKLGSRLDGTILIAGGGGSWCQKWNGSRRFVEKVHRAFDNVVVLPTTFELPPLENANNITYFRRDNFLSKQENPNSKFCHDTAFYLEIKKDSNDPVIERGNFFREDREKNPNARTYPDNLDLSLLANDSKPITPFFQILSSYKNIFTDRMHVAIAGSLLGRNVTLYPGSYSKSVDVFKSSIEPNFNTSKLGQW</sequence>
<name>A0ABS4XSC1_GLUPR</name>